<proteinExistence type="predicted"/>
<protein>
    <submittedName>
        <fullName evidence="1">Ferritin-like domain-containing protein</fullName>
    </submittedName>
</protein>
<dbReference type="Proteomes" id="UP001279660">
    <property type="component" value="Unassembled WGS sequence"/>
</dbReference>
<evidence type="ECO:0000313" key="2">
    <source>
        <dbReference type="Proteomes" id="UP001279660"/>
    </source>
</evidence>
<dbReference type="PROSITE" id="PS51318">
    <property type="entry name" value="TAT"/>
    <property type="match status" value="1"/>
</dbReference>
<comment type="caution">
    <text evidence="1">The sequence shown here is derived from an EMBL/GenBank/DDBJ whole genome shotgun (WGS) entry which is preliminary data.</text>
</comment>
<evidence type="ECO:0000313" key="1">
    <source>
        <dbReference type="EMBL" id="MDX5982826.1"/>
    </source>
</evidence>
<dbReference type="EMBL" id="JAWXXV010000001">
    <property type="protein sequence ID" value="MDX5982826.1"/>
    <property type="molecule type" value="Genomic_DNA"/>
</dbReference>
<dbReference type="RefSeq" id="WP_010406017.1">
    <property type="nucleotide sequence ID" value="NZ_JAWXXV010000001.1"/>
</dbReference>
<dbReference type="Pfam" id="PF13668">
    <property type="entry name" value="Ferritin_2"/>
    <property type="match status" value="1"/>
</dbReference>
<gene>
    <name evidence="1" type="ORF">SIL82_01020</name>
</gene>
<dbReference type="PANTHER" id="PTHR31694">
    <property type="entry name" value="DESICCATION-LIKE PROTEIN"/>
    <property type="match status" value="1"/>
</dbReference>
<name>A0ABU4PF50_9SPHN</name>
<sequence>MTDLPQDSGAQLHERLEAGAEQRSERREFFRTALGAGAIAAVGAAAVTLGSRAMADSTSDTNLLNVLLNFEYLEAQFYAFAVTGAGLPSAQLTPGSASTTTVGAVTGGKQVSFTDPLVAKYAREIANEKAAQVAFLRTTLGTAVVAQPAIDLGSTATSAFSLAMRAANIVASGVAFDPFASDENFLLSAFFLEDVVVTAYKAAAQLISTPAYRDAGAGLLAAHAHHAALIRTVLYTKGATTATLRTQADAISAVRDTLDGTTKDDVGISPAVIANSQLAALNGLTASNIVPAGTDGIAYGRLVANVLNIFYLNSLAVTKGGFYPNGLNATVVTSAAN</sequence>
<reference evidence="1 2" key="1">
    <citation type="submission" date="2023-11" db="EMBL/GenBank/DDBJ databases">
        <title>MicrobeMod: A computational toolkit for identifying prokaryotic methylation and restriction-modification with nanopore sequencing.</title>
        <authorList>
            <person name="Crits-Christoph A."/>
            <person name="Kang S.C."/>
            <person name="Lee H."/>
            <person name="Ostrov N."/>
        </authorList>
    </citation>
    <scope>NUCLEOTIDE SEQUENCE [LARGE SCALE GENOMIC DNA]</scope>
    <source>
        <strain evidence="1 2">ATCC 14820</strain>
    </source>
</reference>
<accession>A0ABU4PF50</accession>
<organism evidence="1 2">
    <name type="scientific">Sphingomonas echinoides</name>
    <dbReference type="NCBI Taxonomy" id="59803"/>
    <lineage>
        <taxon>Bacteria</taxon>
        <taxon>Pseudomonadati</taxon>
        <taxon>Pseudomonadota</taxon>
        <taxon>Alphaproteobacteria</taxon>
        <taxon>Sphingomonadales</taxon>
        <taxon>Sphingomonadaceae</taxon>
        <taxon>Sphingomonas</taxon>
    </lineage>
</organism>
<dbReference type="InterPro" id="IPR006311">
    <property type="entry name" value="TAT_signal"/>
</dbReference>
<dbReference type="PANTHER" id="PTHR31694:SF26">
    <property type="entry name" value="OS05G0151100 PROTEIN"/>
    <property type="match status" value="1"/>
</dbReference>
<keyword evidence="2" id="KW-1185">Reference proteome</keyword>
<dbReference type="InterPro" id="IPR052965">
    <property type="entry name" value="Pigment-catalase-like"/>
</dbReference>